<accession>A0ABV4QRG8</accession>
<evidence type="ECO:0000256" key="1">
    <source>
        <dbReference type="SAM" id="Phobius"/>
    </source>
</evidence>
<keyword evidence="3" id="KW-1185">Reference proteome</keyword>
<protein>
    <recommendedName>
        <fullName evidence="4">Adhesin domain-containing protein</fullName>
    </recommendedName>
</protein>
<keyword evidence="1" id="KW-0812">Transmembrane</keyword>
<evidence type="ECO:0000313" key="3">
    <source>
        <dbReference type="Proteomes" id="UP001569904"/>
    </source>
</evidence>
<dbReference type="RefSeq" id="WP_371939551.1">
    <property type="nucleotide sequence ID" value="NZ_JAXCEH010000002.1"/>
</dbReference>
<comment type="caution">
    <text evidence="2">The sequence shown here is derived from an EMBL/GenBank/DDBJ whole genome shotgun (WGS) entry which is preliminary data.</text>
</comment>
<sequence>MTVEAPDRPRRRGVWVVLAIVTALAVVTPVLLAALGRAVRQTSASVTPYHHAIRELRLDLDGAGVSVGPGPDGEARVRKALRWGLSKPDVTESLVDDVLFVTFRCGGTDVAGGCGADIDVRVPAGTRVSAVSGAGEINVRGLTGDLDLRTGSGEIGVAGARGRLRLQARSGAITATGLASPKTLARVSSGFLDLRFAEPPEVVDAAAGSGTAKVIVPPGSYYRVRGWTGSGSTHLNPAVIDEGSTRSISVHSGSGSTYVDYRDE</sequence>
<gene>
    <name evidence="2" type="ORF">SM436_05790</name>
</gene>
<feature type="transmembrane region" description="Helical" evidence="1">
    <location>
        <begin position="12"/>
        <end position="35"/>
    </location>
</feature>
<keyword evidence="1" id="KW-1133">Transmembrane helix</keyword>
<name>A0ABV4QRG8_9ACTN</name>
<dbReference type="Gene3D" id="2.160.20.120">
    <property type="match status" value="1"/>
</dbReference>
<reference evidence="2 3" key="1">
    <citation type="submission" date="2023-11" db="EMBL/GenBank/DDBJ databases">
        <title>Actinomadura monticuli sp. nov., isolated from volcanic ash.</title>
        <authorList>
            <person name="Lee S.D."/>
            <person name="Yang H."/>
            <person name="Kim I.S."/>
        </authorList>
    </citation>
    <scope>NUCLEOTIDE SEQUENCE [LARGE SCALE GENOMIC DNA]</scope>
    <source>
        <strain evidence="2 3">DSM 45346</strain>
    </source>
</reference>
<dbReference type="EMBL" id="JAXCEH010000002">
    <property type="protein sequence ID" value="MFA1553196.1"/>
    <property type="molecule type" value="Genomic_DNA"/>
</dbReference>
<evidence type="ECO:0000313" key="2">
    <source>
        <dbReference type="EMBL" id="MFA1553196.1"/>
    </source>
</evidence>
<keyword evidence="1" id="KW-0472">Membrane</keyword>
<dbReference type="Proteomes" id="UP001569904">
    <property type="component" value="Unassembled WGS sequence"/>
</dbReference>
<evidence type="ECO:0008006" key="4">
    <source>
        <dbReference type="Google" id="ProtNLM"/>
    </source>
</evidence>
<organism evidence="2 3">
    <name type="scientific">Actinomadura chokoriensis</name>
    <dbReference type="NCBI Taxonomy" id="454156"/>
    <lineage>
        <taxon>Bacteria</taxon>
        <taxon>Bacillati</taxon>
        <taxon>Actinomycetota</taxon>
        <taxon>Actinomycetes</taxon>
        <taxon>Streptosporangiales</taxon>
        <taxon>Thermomonosporaceae</taxon>
        <taxon>Actinomadura</taxon>
    </lineage>
</organism>
<proteinExistence type="predicted"/>